<dbReference type="EMBL" id="VRLW01000001">
    <property type="protein sequence ID" value="KAA1258354.1"/>
    <property type="molecule type" value="Genomic_DNA"/>
</dbReference>
<evidence type="ECO:0008006" key="4">
    <source>
        <dbReference type="Google" id="ProtNLM"/>
    </source>
</evidence>
<evidence type="ECO:0000313" key="2">
    <source>
        <dbReference type="EMBL" id="KAA1258354.1"/>
    </source>
</evidence>
<evidence type="ECO:0000256" key="1">
    <source>
        <dbReference type="SAM" id="MobiDB-lite"/>
    </source>
</evidence>
<dbReference type="Proteomes" id="UP000322699">
    <property type="component" value="Unassembled WGS sequence"/>
</dbReference>
<reference evidence="2 3" key="1">
    <citation type="submission" date="2019-08" db="EMBL/GenBank/DDBJ databases">
        <title>Deep-cultivation of Planctomycetes and their phenomic and genomic characterization uncovers novel biology.</title>
        <authorList>
            <person name="Wiegand S."/>
            <person name="Jogler M."/>
            <person name="Boedeker C."/>
            <person name="Pinto D."/>
            <person name="Vollmers J."/>
            <person name="Rivas-Marin E."/>
            <person name="Kohn T."/>
            <person name="Peeters S.H."/>
            <person name="Heuer A."/>
            <person name="Rast P."/>
            <person name="Oberbeckmann S."/>
            <person name="Bunk B."/>
            <person name="Jeske O."/>
            <person name="Meyerdierks A."/>
            <person name="Storesund J.E."/>
            <person name="Kallscheuer N."/>
            <person name="Luecker S."/>
            <person name="Lage O.M."/>
            <person name="Pohl T."/>
            <person name="Merkel B.J."/>
            <person name="Hornburger P."/>
            <person name="Mueller R.-W."/>
            <person name="Bruemmer F."/>
            <person name="Labrenz M."/>
            <person name="Spormann A.M."/>
            <person name="Op Den Camp H."/>
            <person name="Overmann J."/>
            <person name="Amann R."/>
            <person name="Jetten M.S.M."/>
            <person name="Mascher T."/>
            <person name="Medema M.H."/>
            <person name="Devos D.P."/>
            <person name="Kaster A.-K."/>
            <person name="Ovreas L."/>
            <person name="Rohde M."/>
            <person name="Galperin M.Y."/>
            <person name="Jogler C."/>
        </authorList>
    </citation>
    <scope>NUCLEOTIDE SEQUENCE [LARGE SCALE GENOMIC DNA]</scope>
    <source>
        <strain evidence="2 3">LF1</strain>
    </source>
</reference>
<feature type="region of interest" description="Disordered" evidence="1">
    <location>
        <begin position="20"/>
        <end position="54"/>
    </location>
</feature>
<accession>A0A5B1CGM5</accession>
<gene>
    <name evidence="2" type="ORF">LF1_08720</name>
</gene>
<comment type="caution">
    <text evidence="2">The sequence shown here is derived from an EMBL/GenBank/DDBJ whole genome shotgun (WGS) entry which is preliminary data.</text>
</comment>
<evidence type="ECO:0000313" key="3">
    <source>
        <dbReference type="Proteomes" id="UP000322699"/>
    </source>
</evidence>
<protein>
    <recommendedName>
        <fullName evidence="4">Heparinase II/III-like protein</fullName>
    </recommendedName>
</protein>
<name>A0A5B1CGM5_9BACT</name>
<dbReference type="AlphaFoldDB" id="A0A5B1CGM5"/>
<organism evidence="2 3">
    <name type="scientific">Rubripirellula obstinata</name>
    <dbReference type="NCBI Taxonomy" id="406547"/>
    <lineage>
        <taxon>Bacteria</taxon>
        <taxon>Pseudomonadati</taxon>
        <taxon>Planctomycetota</taxon>
        <taxon>Planctomycetia</taxon>
        <taxon>Pirellulales</taxon>
        <taxon>Pirellulaceae</taxon>
        <taxon>Rubripirellula</taxon>
    </lineage>
</organism>
<keyword evidence="3" id="KW-1185">Reference proteome</keyword>
<sequence length="667" mass="73216">MQNFTHTHFQLASRFMSIDHSPIKPPSSQSDSAVTDLASNKRRENPMARQSLDWPPLVVGKSKSPEKVFGDAAKDGGVYRWGMAVAKSPSALDFDDDEICLTEWGEEPDGELDNALLKSLSRLGCDLKRKSKKSSIDWIESAHQAISQFESLKDPTADQAAMAVVWAAAIPKLETHLDVTVLADLTHALLELRESVLLRSDVSSISHLILGGELGLTLAWRMPGLRSRAAILKSAGDAVADWAASDEDSISAAVAGATSVRLALASLIRCRCLMKAVAKRKFSKQNIEVAESLATWVAAMTGNRGTSAFSNAGPKAVKDDCGKHGLLSAAKSLDREAIGLAMDAAMGKGHSGGRLAWEVSLPESMWCDETNKMAVLLPEWDASRGRTHIDFSGPDVTVEVFAGRTAMIAGRLKSSLEIDGTQQQATSDWDEICRYTDDDVHYLELEQSWTSDYLIQRQFLLMREDRCLMLADAVIPKNTESSGSDSVNETKDLNKIDYQVSLPLAHDAAAIEEQETREVILRSGGGTTGGKQAMLLPLSASEWKMGPTSSKLILANPDQVVFQASGRERLYAPLWIDFNRRRLKRMRTWRQLTVCDALELVPKSEAAAFRIQVGSEQWVVYRSLNDQRCRSFLGKHIMADFYVSKFDTGDGTHDALITVDDADEGRP</sequence>
<proteinExistence type="predicted"/>